<reference evidence="2" key="1">
    <citation type="submission" date="2021-05" db="EMBL/GenBank/DDBJ databases">
        <authorList>
            <person name="Alioto T."/>
            <person name="Alioto T."/>
            <person name="Gomez Garrido J."/>
        </authorList>
    </citation>
    <scope>NUCLEOTIDE SEQUENCE</scope>
</reference>
<protein>
    <submittedName>
        <fullName evidence="2">Uncharacterized protein</fullName>
    </submittedName>
</protein>
<evidence type="ECO:0000313" key="2">
    <source>
        <dbReference type="EMBL" id="CAG6730738.1"/>
    </source>
</evidence>
<keyword evidence="1" id="KW-0812">Transmembrane</keyword>
<dbReference type="EMBL" id="HBUF01382197">
    <property type="protein sequence ID" value="CAG6730733.1"/>
    <property type="molecule type" value="Transcribed_RNA"/>
</dbReference>
<evidence type="ECO:0000256" key="1">
    <source>
        <dbReference type="SAM" id="Phobius"/>
    </source>
</evidence>
<proteinExistence type="predicted"/>
<dbReference type="EMBL" id="HBUF01382198">
    <property type="protein sequence ID" value="CAG6730738.1"/>
    <property type="molecule type" value="Transcribed_RNA"/>
</dbReference>
<organism evidence="2">
    <name type="scientific">Cacopsylla melanoneura</name>
    <dbReference type="NCBI Taxonomy" id="428564"/>
    <lineage>
        <taxon>Eukaryota</taxon>
        <taxon>Metazoa</taxon>
        <taxon>Ecdysozoa</taxon>
        <taxon>Arthropoda</taxon>
        <taxon>Hexapoda</taxon>
        <taxon>Insecta</taxon>
        <taxon>Pterygota</taxon>
        <taxon>Neoptera</taxon>
        <taxon>Paraneoptera</taxon>
        <taxon>Hemiptera</taxon>
        <taxon>Sternorrhyncha</taxon>
        <taxon>Psylloidea</taxon>
        <taxon>Psyllidae</taxon>
        <taxon>Psyllinae</taxon>
        <taxon>Cacopsylla</taxon>
    </lineage>
</organism>
<dbReference type="EMBL" id="HBUF01035739">
    <property type="protein sequence ID" value="CAG6616435.1"/>
    <property type="molecule type" value="Transcribed_RNA"/>
</dbReference>
<name>A0A8D9DV71_9HEMI</name>
<sequence length="112" mass="12284">MILSCSISFSLSSSSSISFRAAARMSMILLSTSLLLFFSALDFLFFFFIESTLSSSLSSLSLVSSFLDFFLLRTFRCRLVVLSASFCSRILSTTSSLILCTRIGSISCDCSQ</sequence>
<feature type="transmembrane region" description="Helical" evidence="1">
    <location>
        <begin position="27"/>
        <end position="49"/>
    </location>
</feature>
<dbReference type="AlphaFoldDB" id="A0A8D9DV71"/>
<accession>A0A8D9DV71</accession>
<keyword evidence="1" id="KW-0472">Membrane</keyword>
<dbReference type="EMBL" id="HBUF01035740">
    <property type="protein sequence ID" value="CAG6616438.1"/>
    <property type="molecule type" value="Transcribed_RNA"/>
</dbReference>
<keyword evidence="1" id="KW-1133">Transmembrane helix</keyword>